<proteinExistence type="predicted"/>
<dbReference type="STRING" id="10195.A0A3M7QZ54"/>
<evidence type="ECO:0000313" key="3">
    <source>
        <dbReference type="Proteomes" id="UP000276133"/>
    </source>
</evidence>
<feature type="domain" description="DUF6570" evidence="1">
    <location>
        <begin position="7"/>
        <end position="122"/>
    </location>
</feature>
<dbReference type="InterPro" id="IPR046700">
    <property type="entry name" value="DUF6570"/>
</dbReference>
<dbReference type="AlphaFoldDB" id="A0A3M7QZ54"/>
<dbReference type="OrthoDB" id="5976378at2759"/>
<name>A0A3M7QZ54_BRAPC</name>
<dbReference type="GO" id="GO:0004386">
    <property type="term" value="F:helicase activity"/>
    <property type="evidence" value="ECO:0007669"/>
    <property type="project" value="UniProtKB-KW"/>
</dbReference>
<evidence type="ECO:0000259" key="1">
    <source>
        <dbReference type="Pfam" id="PF20209"/>
    </source>
</evidence>
<reference evidence="2 3" key="1">
    <citation type="journal article" date="2018" name="Sci. Rep.">
        <title>Genomic signatures of local adaptation to the degree of environmental predictability in rotifers.</title>
        <authorList>
            <person name="Franch-Gras L."/>
            <person name="Hahn C."/>
            <person name="Garcia-Roger E.M."/>
            <person name="Carmona M.J."/>
            <person name="Serra M."/>
            <person name="Gomez A."/>
        </authorList>
    </citation>
    <scope>NUCLEOTIDE SEQUENCE [LARGE SCALE GENOMIC DNA]</scope>
    <source>
        <strain evidence="2">HYR1</strain>
    </source>
</reference>
<gene>
    <name evidence="2" type="ORF">BpHYR1_047810</name>
</gene>
<sequence length="281" mass="31829">MIPGIDDLPNDIKKSFENLTMIEEMLISPILVLMSVFRLPGGELTSRGFCANFSQNIQLLITKLPRLPKDLPILILRKKDQLNRSRHFTVNRNRVTICLNYLCQNNPQYIAYGITIDDSAINSLPENAIPIDLNELETIEEDIISDKGPELYNEEEFENEDDDLTQTYVENDENEPLLDEKIKNAINFPQASPISLNGYETDSICSLAFPKLFPNGVGDPTKKARIKDITESLSFKHSMKSVAISYKTNEYYYPWPQGSKSSIPIPGSNFGLTIDFEDIEA</sequence>
<organism evidence="2 3">
    <name type="scientific">Brachionus plicatilis</name>
    <name type="common">Marine rotifer</name>
    <name type="synonym">Brachionus muelleri</name>
    <dbReference type="NCBI Taxonomy" id="10195"/>
    <lineage>
        <taxon>Eukaryota</taxon>
        <taxon>Metazoa</taxon>
        <taxon>Spiralia</taxon>
        <taxon>Gnathifera</taxon>
        <taxon>Rotifera</taxon>
        <taxon>Eurotatoria</taxon>
        <taxon>Monogononta</taxon>
        <taxon>Pseudotrocha</taxon>
        <taxon>Ploima</taxon>
        <taxon>Brachionidae</taxon>
        <taxon>Brachionus</taxon>
    </lineage>
</organism>
<keyword evidence="2" id="KW-0067">ATP-binding</keyword>
<keyword evidence="2" id="KW-0347">Helicase</keyword>
<keyword evidence="3" id="KW-1185">Reference proteome</keyword>
<dbReference type="Pfam" id="PF20209">
    <property type="entry name" value="DUF6570"/>
    <property type="match status" value="1"/>
</dbReference>
<evidence type="ECO:0000313" key="2">
    <source>
        <dbReference type="EMBL" id="RNA16632.1"/>
    </source>
</evidence>
<protein>
    <submittedName>
        <fullName evidence="2">ATP-dependent DNA helicase PIF1</fullName>
    </submittedName>
</protein>
<keyword evidence="2" id="KW-0547">Nucleotide-binding</keyword>
<comment type="caution">
    <text evidence="2">The sequence shown here is derived from an EMBL/GenBank/DDBJ whole genome shotgun (WGS) entry which is preliminary data.</text>
</comment>
<dbReference type="EMBL" id="REGN01004659">
    <property type="protein sequence ID" value="RNA16632.1"/>
    <property type="molecule type" value="Genomic_DNA"/>
</dbReference>
<keyword evidence="2" id="KW-0378">Hydrolase</keyword>
<dbReference type="Proteomes" id="UP000276133">
    <property type="component" value="Unassembled WGS sequence"/>
</dbReference>
<accession>A0A3M7QZ54</accession>